<evidence type="ECO:0000256" key="3">
    <source>
        <dbReference type="ARBA" id="ARBA00023265"/>
    </source>
</evidence>
<proteinExistence type="inferred from homology"/>
<dbReference type="GO" id="GO:0005737">
    <property type="term" value="C:cytoplasm"/>
    <property type="evidence" value="ECO:0007669"/>
    <property type="project" value="TreeGrafter"/>
</dbReference>
<dbReference type="GO" id="GO:0038023">
    <property type="term" value="F:signaling receptor activity"/>
    <property type="evidence" value="ECO:0007669"/>
    <property type="project" value="InterPro"/>
</dbReference>
<evidence type="ECO:0000256" key="2">
    <source>
        <dbReference type="ARBA" id="ARBA00022821"/>
    </source>
</evidence>
<dbReference type="SUPFAM" id="SSF55961">
    <property type="entry name" value="Bet v1-like"/>
    <property type="match status" value="1"/>
</dbReference>
<reference evidence="5" key="1">
    <citation type="submission" date="2023-10" db="EMBL/GenBank/DDBJ databases">
        <title>Chromosome-level genome of the transformable northern wattle, Acacia crassicarpa.</title>
        <authorList>
            <person name="Massaro I."/>
            <person name="Sinha N.R."/>
            <person name="Poethig S."/>
            <person name="Leichty A.R."/>
        </authorList>
    </citation>
    <scope>NUCLEOTIDE SEQUENCE</scope>
    <source>
        <strain evidence="5">Acra3RX</strain>
        <tissue evidence="5">Leaf</tissue>
    </source>
</reference>
<dbReference type="GO" id="GO:0005634">
    <property type="term" value="C:nucleus"/>
    <property type="evidence" value="ECO:0007669"/>
    <property type="project" value="TreeGrafter"/>
</dbReference>
<dbReference type="GO" id="GO:0009738">
    <property type="term" value="P:abscisic acid-activated signaling pathway"/>
    <property type="evidence" value="ECO:0007669"/>
    <property type="project" value="InterPro"/>
</dbReference>
<accession>A0AAE1TJT7</accession>
<evidence type="ECO:0000256" key="1">
    <source>
        <dbReference type="ARBA" id="ARBA00009744"/>
    </source>
</evidence>
<dbReference type="PANTHER" id="PTHR31213:SF64">
    <property type="entry name" value="PHYTOHORMONE-BINDING PROTEIN"/>
    <property type="match status" value="1"/>
</dbReference>
<dbReference type="GO" id="GO:0010427">
    <property type="term" value="F:abscisic acid binding"/>
    <property type="evidence" value="ECO:0007669"/>
    <property type="project" value="InterPro"/>
</dbReference>
<keyword evidence="2" id="KW-0611">Plant defense</keyword>
<keyword evidence="3" id="KW-0568">Pathogenesis-related protein</keyword>
<dbReference type="Gene3D" id="3.30.530.20">
    <property type="match status" value="1"/>
</dbReference>
<dbReference type="InterPro" id="IPR023393">
    <property type="entry name" value="START-like_dom_sf"/>
</dbReference>
<dbReference type="PRINTS" id="PR00634">
    <property type="entry name" value="BETALLERGEN"/>
</dbReference>
<comment type="caution">
    <text evidence="5">The sequence shown here is derived from an EMBL/GenBank/DDBJ whole genome shotgun (WGS) entry which is preliminary data.</text>
</comment>
<dbReference type="CDD" id="cd07816">
    <property type="entry name" value="Bet_v1-like"/>
    <property type="match status" value="1"/>
</dbReference>
<dbReference type="InterPro" id="IPR050279">
    <property type="entry name" value="Plant_def-hormone_signal"/>
</dbReference>
<feature type="domain" description="Bet v I/Major latex protein" evidence="4">
    <location>
        <begin position="5"/>
        <end position="135"/>
    </location>
</feature>
<name>A0AAE1TJT7_9FABA</name>
<dbReference type="FunFam" id="3.30.530.20:FF:000007">
    <property type="entry name" value="Major pollen allergen Bet v 1-A"/>
    <property type="match status" value="1"/>
</dbReference>
<dbReference type="InterPro" id="IPR024949">
    <property type="entry name" value="Bet_v_I_allergen"/>
</dbReference>
<dbReference type="GO" id="GO:0004864">
    <property type="term" value="F:protein phosphatase inhibitor activity"/>
    <property type="evidence" value="ECO:0007669"/>
    <property type="project" value="InterPro"/>
</dbReference>
<dbReference type="PANTHER" id="PTHR31213">
    <property type="entry name" value="OS08G0374000 PROTEIN-RELATED"/>
    <property type="match status" value="1"/>
</dbReference>
<comment type="similarity">
    <text evidence="1">Belongs to the BetVI family.</text>
</comment>
<protein>
    <recommendedName>
        <fullName evidence="4">Bet v I/Major latex protein domain-containing protein</fullName>
    </recommendedName>
</protein>
<dbReference type="Proteomes" id="UP001293593">
    <property type="component" value="Unassembled WGS sequence"/>
</dbReference>
<evidence type="ECO:0000313" key="5">
    <source>
        <dbReference type="EMBL" id="KAK4285980.1"/>
    </source>
</evidence>
<dbReference type="EMBL" id="JAWXYG010000001">
    <property type="protein sequence ID" value="KAK4285980.1"/>
    <property type="molecule type" value="Genomic_DNA"/>
</dbReference>
<organism evidence="5 6">
    <name type="scientific">Acacia crassicarpa</name>
    <name type="common">northern wattle</name>
    <dbReference type="NCBI Taxonomy" id="499986"/>
    <lineage>
        <taxon>Eukaryota</taxon>
        <taxon>Viridiplantae</taxon>
        <taxon>Streptophyta</taxon>
        <taxon>Embryophyta</taxon>
        <taxon>Tracheophyta</taxon>
        <taxon>Spermatophyta</taxon>
        <taxon>Magnoliopsida</taxon>
        <taxon>eudicotyledons</taxon>
        <taxon>Gunneridae</taxon>
        <taxon>Pentapetalae</taxon>
        <taxon>rosids</taxon>
        <taxon>fabids</taxon>
        <taxon>Fabales</taxon>
        <taxon>Fabaceae</taxon>
        <taxon>Caesalpinioideae</taxon>
        <taxon>mimosoid clade</taxon>
        <taxon>Acacieae</taxon>
        <taxon>Acacia</taxon>
    </lineage>
</organism>
<sequence>MVKEFNTQTVVSVGLETLWRALAKDFIVIVPEVLPQHVKDVQVLEGDGGLGTILIFNFCSDASSAGSYQKERITELDLSSHEIGLQVIEGGCLDRGFSFYKTTFQLSAKGDDQTEVNVKISYEAEKEDLKSAEPTLFYLSSLEKYLLNDA</sequence>
<evidence type="ECO:0000259" key="4">
    <source>
        <dbReference type="Pfam" id="PF00407"/>
    </source>
</evidence>
<dbReference type="InterPro" id="IPR000916">
    <property type="entry name" value="Bet_v_I/MLP"/>
</dbReference>
<dbReference type="Pfam" id="PF00407">
    <property type="entry name" value="Bet_v_1"/>
    <property type="match status" value="1"/>
</dbReference>
<dbReference type="AlphaFoldDB" id="A0AAE1TJT7"/>
<keyword evidence="6" id="KW-1185">Reference proteome</keyword>
<dbReference type="GO" id="GO:0006952">
    <property type="term" value="P:defense response"/>
    <property type="evidence" value="ECO:0007669"/>
    <property type="project" value="UniProtKB-KW"/>
</dbReference>
<evidence type="ECO:0000313" key="6">
    <source>
        <dbReference type="Proteomes" id="UP001293593"/>
    </source>
</evidence>
<gene>
    <name evidence="5" type="ORF">QN277_002602</name>
</gene>